<dbReference type="EMBL" id="JBBMFV010000004">
    <property type="protein sequence ID" value="MEO3940559.1"/>
    <property type="molecule type" value="Genomic_DNA"/>
</dbReference>
<gene>
    <name evidence="4" type="ORF">V3C41_05700</name>
</gene>
<evidence type="ECO:0000256" key="2">
    <source>
        <dbReference type="ARBA" id="ARBA00023315"/>
    </source>
</evidence>
<dbReference type="Pfam" id="PF00583">
    <property type="entry name" value="Acetyltransf_1"/>
    <property type="match status" value="1"/>
</dbReference>
<accession>A0ABV0GQ27</accession>
<comment type="caution">
    <text evidence="4">The sequence shown here is derived from an EMBL/GenBank/DDBJ whole genome shotgun (WGS) entry which is preliminary data.</text>
</comment>
<dbReference type="RefSeq" id="WP_026542092.1">
    <property type="nucleotide sequence ID" value="NZ_JAVDRC010000003.1"/>
</dbReference>
<evidence type="ECO:0000313" key="4">
    <source>
        <dbReference type="EMBL" id="MEO3940559.1"/>
    </source>
</evidence>
<protein>
    <submittedName>
        <fullName evidence="4">N-acetyltransferase</fullName>
        <ecNumber evidence="4">2.3.1.-</ecNumber>
    </submittedName>
</protein>
<proteinExistence type="predicted"/>
<dbReference type="InterPro" id="IPR050832">
    <property type="entry name" value="Bact_Acetyltransf"/>
</dbReference>
<dbReference type="Proteomes" id="UP001448614">
    <property type="component" value="Unassembled WGS sequence"/>
</dbReference>
<keyword evidence="5" id="KW-1185">Reference proteome</keyword>
<dbReference type="Gene3D" id="3.40.630.30">
    <property type="match status" value="1"/>
</dbReference>
<evidence type="ECO:0000259" key="3">
    <source>
        <dbReference type="PROSITE" id="PS51186"/>
    </source>
</evidence>
<name>A0ABV0GQ27_PAENI</name>
<keyword evidence="1 4" id="KW-0808">Transferase</keyword>
<dbReference type="SUPFAM" id="SSF55729">
    <property type="entry name" value="Acyl-CoA N-acyltransferases (Nat)"/>
    <property type="match status" value="1"/>
</dbReference>
<feature type="domain" description="N-acetyltransferase" evidence="3">
    <location>
        <begin position="3"/>
        <end position="162"/>
    </location>
</feature>
<evidence type="ECO:0000256" key="1">
    <source>
        <dbReference type="ARBA" id="ARBA00022679"/>
    </source>
</evidence>
<dbReference type="PROSITE" id="PS51186">
    <property type="entry name" value="GNAT"/>
    <property type="match status" value="1"/>
</dbReference>
<dbReference type="PANTHER" id="PTHR43877">
    <property type="entry name" value="AMINOALKYLPHOSPHONATE N-ACETYLTRANSFERASE-RELATED-RELATED"/>
    <property type="match status" value="1"/>
</dbReference>
<keyword evidence="2 4" id="KW-0012">Acyltransferase</keyword>
<dbReference type="GO" id="GO:0016746">
    <property type="term" value="F:acyltransferase activity"/>
    <property type="evidence" value="ECO:0007669"/>
    <property type="project" value="UniProtKB-KW"/>
</dbReference>
<evidence type="ECO:0000313" key="5">
    <source>
        <dbReference type="Proteomes" id="UP001448614"/>
    </source>
</evidence>
<dbReference type="EC" id="2.3.1.-" evidence="4"/>
<reference evidence="4 5" key="1">
    <citation type="journal article" date="2024" name="Appl. Microbiol. Biotechnol.">
        <title>Biosynthetic gene clusters with biotechnological applications in novel Antarctic isolates from Actinomycetota.</title>
        <authorList>
            <person name="Bruna P."/>
            <person name="Nunez-Montero K."/>
            <person name="Contreras M.J."/>
            <person name="Leal K."/>
            <person name="Garcia M."/>
            <person name="Abanto M."/>
            <person name="Barrientos L."/>
        </authorList>
    </citation>
    <scope>NUCLEOTIDE SEQUENCE [LARGE SCALE GENOMIC DNA]</scope>
    <source>
        <strain evidence="4 5">Se16.17</strain>
    </source>
</reference>
<organism evidence="4 5">
    <name type="scientific">Paenarthrobacter nicotinovorans</name>
    <name type="common">Arthrobacter nicotinovorans</name>
    <dbReference type="NCBI Taxonomy" id="29320"/>
    <lineage>
        <taxon>Bacteria</taxon>
        <taxon>Bacillati</taxon>
        <taxon>Actinomycetota</taxon>
        <taxon>Actinomycetes</taxon>
        <taxon>Micrococcales</taxon>
        <taxon>Micrococcaceae</taxon>
        <taxon>Paenarthrobacter</taxon>
    </lineage>
</organism>
<sequence>MDFTLRPATVDDAEAMALMHVQSWRESYGHLLPPEFFEKQEAALPDRIRRYRDYIAAGHTRMLAHDPDGFLVGLGAAGPGRDEDSPCGTELFMLYTLERIHGRGVGQSLVDALIGDGPAYLWVLDDNPRAQAFYRRNGFVPDGKRQLCDPSWYSLPEHRMVRPGLQQVPAH</sequence>
<dbReference type="InterPro" id="IPR016181">
    <property type="entry name" value="Acyl_CoA_acyltransferase"/>
</dbReference>
<dbReference type="InterPro" id="IPR000182">
    <property type="entry name" value="GNAT_dom"/>
</dbReference>